<dbReference type="InterPro" id="IPR032834">
    <property type="entry name" value="NatK-like_C"/>
</dbReference>
<dbReference type="GO" id="GO:0042802">
    <property type="term" value="F:identical protein binding"/>
    <property type="evidence" value="ECO:0007669"/>
    <property type="project" value="TreeGrafter"/>
</dbReference>
<evidence type="ECO:0000313" key="4">
    <source>
        <dbReference type="Proteomes" id="UP000515789"/>
    </source>
</evidence>
<dbReference type="EMBL" id="CP039126">
    <property type="protein sequence ID" value="QMW78719.1"/>
    <property type="molecule type" value="Genomic_DNA"/>
</dbReference>
<sequence>MKYLYNILQFILSYIEVYLAYRINGSIAKEDKKKGFIWEQLFSVGLAFAISINRNIRLFSIMILLFMIVCITLSSKMIYKNNIGISALVTATYILGVTLVDLFVVFSIGLILKQQDFGTQIGRELSAERIIVMAITRGIIVVICLLIDKIRNGFPNYNKTKYALSSIVIIEIISISIFHKVYAYDIVGNLAGYWFMWITVATIIAALFFTYVMYRNNKEAEKITLQRMKLLEYNYQNMITHYKQSEHVFHDFKNHLFVISELITENEIKQALQYIYNIAEPFQLISKDIWSERKIIDLVLNYKIYECMNQNIKMDLDIDNISNPLSIKDSELCALFSNLLDNAIEACQKIGSIEKRWIKVSVKQRNSMLFIKVENSIIIRPIEKEKRLITIKKDKEKHGIGFDSIKDIVIRYNGKIDYIYTNSTFLVDIVIGC</sequence>
<protein>
    <submittedName>
        <fullName evidence="3">ATP-binding protein</fullName>
    </submittedName>
</protein>
<keyword evidence="3" id="KW-0547">Nucleotide-binding</keyword>
<dbReference type="Proteomes" id="UP000515789">
    <property type="component" value="Chromosome"/>
</dbReference>
<feature type="domain" description="Sensor histidine kinase NatK-like C-terminal" evidence="2">
    <location>
        <begin position="331"/>
        <end position="431"/>
    </location>
</feature>
<evidence type="ECO:0000313" key="3">
    <source>
        <dbReference type="EMBL" id="QMW78719.1"/>
    </source>
</evidence>
<feature type="transmembrane region" description="Helical" evidence="1">
    <location>
        <begin position="130"/>
        <end position="150"/>
    </location>
</feature>
<dbReference type="GO" id="GO:0005524">
    <property type="term" value="F:ATP binding"/>
    <property type="evidence" value="ECO:0007669"/>
    <property type="project" value="UniProtKB-KW"/>
</dbReference>
<feature type="transmembrane region" description="Helical" evidence="1">
    <location>
        <begin position="58"/>
        <end position="75"/>
    </location>
</feature>
<dbReference type="Pfam" id="PF14501">
    <property type="entry name" value="HATPase_c_5"/>
    <property type="match status" value="1"/>
</dbReference>
<dbReference type="RefSeq" id="WP_018597315.1">
    <property type="nucleotide sequence ID" value="NZ_AP031416.1"/>
</dbReference>
<keyword evidence="1" id="KW-0812">Transmembrane</keyword>
<proteinExistence type="predicted"/>
<name>A0A7G5MVS6_9FIRM</name>
<gene>
    <name evidence="3" type="ORF">E5259_14595</name>
</gene>
<dbReference type="GeneID" id="75051268"/>
<feature type="transmembrane region" description="Helical" evidence="1">
    <location>
        <begin position="194"/>
        <end position="214"/>
    </location>
</feature>
<dbReference type="AlphaFoldDB" id="A0A7G5MVS6"/>
<dbReference type="CDD" id="cd16935">
    <property type="entry name" value="HATPase_AgrC-ComD-like"/>
    <property type="match status" value="1"/>
</dbReference>
<accession>A0A7G5MVS6</accession>
<feature type="transmembrane region" description="Helical" evidence="1">
    <location>
        <begin position="87"/>
        <end position="110"/>
    </location>
</feature>
<reference evidence="3 4" key="1">
    <citation type="submission" date="2019-04" db="EMBL/GenBank/DDBJ databases">
        <authorList>
            <person name="Schori C."/>
            <person name="Ahrens C."/>
        </authorList>
    </citation>
    <scope>NUCLEOTIDE SEQUENCE [LARGE SCALE GENOMIC DNA]</scope>
    <source>
        <strain evidence="3 4">DSM 2950</strain>
    </source>
</reference>
<dbReference type="SUPFAM" id="SSF55874">
    <property type="entry name" value="ATPase domain of HSP90 chaperone/DNA topoisomerase II/histidine kinase"/>
    <property type="match status" value="1"/>
</dbReference>
<dbReference type="PANTHER" id="PTHR40448">
    <property type="entry name" value="TWO-COMPONENT SENSOR HISTIDINE KINASE"/>
    <property type="match status" value="1"/>
</dbReference>
<keyword evidence="1" id="KW-1133">Transmembrane helix</keyword>
<dbReference type="PANTHER" id="PTHR40448:SF1">
    <property type="entry name" value="TWO-COMPONENT SENSOR HISTIDINE KINASE"/>
    <property type="match status" value="1"/>
</dbReference>
<evidence type="ECO:0000256" key="1">
    <source>
        <dbReference type="SAM" id="Phobius"/>
    </source>
</evidence>
<evidence type="ECO:0000259" key="2">
    <source>
        <dbReference type="Pfam" id="PF14501"/>
    </source>
</evidence>
<dbReference type="Gene3D" id="3.30.565.10">
    <property type="entry name" value="Histidine kinase-like ATPase, C-terminal domain"/>
    <property type="match status" value="1"/>
</dbReference>
<keyword evidence="3" id="KW-0067">ATP-binding</keyword>
<organism evidence="3 4">
    <name type="scientific">Blautia producta</name>
    <dbReference type="NCBI Taxonomy" id="33035"/>
    <lineage>
        <taxon>Bacteria</taxon>
        <taxon>Bacillati</taxon>
        <taxon>Bacillota</taxon>
        <taxon>Clostridia</taxon>
        <taxon>Lachnospirales</taxon>
        <taxon>Lachnospiraceae</taxon>
        <taxon>Blautia</taxon>
    </lineage>
</organism>
<keyword evidence="1" id="KW-0472">Membrane</keyword>
<feature type="transmembrane region" description="Helical" evidence="1">
    <location>
        <begin position="162"/>
        <end position="182"/>
    </location>
</feature>
<dbReference type="InterPro" id="IPR036890">
    <property type="entry name" value="HATPase_C_sf"/>
</dbReference>